<evidence type="ECO:0000313" key="7">
    <source>
        <dbReference type="Proteomes" id="UP000515126"/>
    </source>
</evidence>
<dbReference type="InterPro" id="IPR009088">
    <property type="entry name" value="TFIIA_b-brl"/>
</dbReference>
<dbReference type="SUPFAM" id="SSF47396">
    <property type="entry name" value="Transcription factor IIA (TFIIA), alpha-helical domain"/>
    <property type="match status" value="1"/>
</dbReference>
<dbReference type="Proteomes" id="UP000515126">
    <property type="component" value="Chromosome 17"/>
</dbReference>
<comment type="similarity">
    <text evidence="2">Belongs to the TFIIA subunit 1 family.</text>
</comment>
<keyword evidence="7" id="KW-1185">Reference proteome</keyword>
<dbReference type="GeneID" id="110283714"/>
<feature type="compositionally biased region" description="Polar residues" evidence="6">
    <location>
        <begin position="393"/>
        <end position="404"/>
    </location>
</feature>
<dbReference type="AlphaFoldDB" id="A0A6P5NQB9"/>
<accession>A0A6P5NQB9</accession>
<name>A0A6P5NQB9_MUSCR</name>
<evidence type="ECO:0000256" key="3">
    <source>
        <dbReference type="ARBA" id="ARBA00023015"/>
    </source>
</evidence>
<dbReference type="PANTHER" id="PTHR12694">
    <property type="entry name" value="TRANSCRIPTION INITIATION FACTOR IIA SUBUNIT 1"/>
    <property type="match status" value="1"/>
</dbReference>
<feature type="compositionally biased region" description="Basic and acidic residues" evidence="6">
    <location>
        <begin position="317"/>
        <end position="339"/>
    </location>
</feature>
<gene>
    <name evidence="8" type="primary">Gtf2a1l</name>
</gene>
<keyword evidence="5" id="KW-0539">Nucleus</keyword>
<keyword evidence="3" id="KW-0805">Transcription regulation</keyword>
<evidence type="ECO:0000256" key="5">
    <source>
        <dbReference type="ARBA" id="ARBA00023242"/>
    </source>
</evidence>
<evidence type="ECO:0000313" key="8">
    <source>
        <dbReference type="RefSeq" id="XP_021004815.1"/>
    </source>
</evidence>
<evidence type="ECO:0000256" key="6">
    <source>
        <dbReference type="SAM" id="MobiDB-lite"/>
    </source>
</evidence>
<protein>
    <submittedName>
        <fullName evidence="8">TFIIA-alpha and beta-like factor isoform X1</fullName>
    </submittedName>
</protein>
<sequence length="481" mass="53051">MAFINLVPKLYQSVIEDVIEGVRDLFAEEGIEEQVLKDLKKLWETKVLQSKATEEFFRNSVQVPLLTLQLPHALPPAMQPEGRGELKTMFSEQIPSLLIPAGRTLPSFTPEDLNTANCGANFGFAGYPIHVPAGMAFQTASGHLYKVNVPVMVTQTSGRTEILQHPFQQVLQQLGQPLVIQTTVPTLHPCSLQAAPEKSLRMEAVLQPPPILHPPPVDRKHVENAASDRCLLPGNELRPQESSPYLSVPGMGFPPQAALTESSLEPVLGVSASLTQNLHSGPFSQGPPGTLHHHLLESQLHSLKDRIYGCDSTKQLRKTEEPSSLHVSEKNCTSERDRNIQVTDDDINEIIQIDGTGDNSSTEEMGSIRDADENEFPGIIDAGDLNVLEEVDSVSNEDSTANSSDNEDHPINAPEEDPLNSGDDVSEQDVPDLFDTENVIVCQYDKIHRSKNRWKFYLKDGVMCFGGRDYVFAKAIGEAEW</sequence>
<proteinExistence type="inferred from homology"/>
<comment type="subcellular location">
    <subcellularLocation>
        <location evidence="1">Nucleus</location>
    </subcellularLocation>
</comment>
<dbReference type="CTD" id="11036"/>
<evidence type="ECO:0000256" key="1">
    <source>
        <dbReference type="ARBA" id="ARBA00004123"/>
    </source>
</evidence>
<feature type="compositionally biased region" description="Acidic residues" evidence="6">
    <location>
        <begin position="414"/>
        <end position="429"/>
    </location>
</feature>
<dbReference type="CDD" id="cd07976">
    <property type="entry name" value="TFIIA_alpha_beta_like"/>
    <property type="match status" value="2"/>
</dbReference>
<feature type="region of interest" description="Disordered" evidence="6">
    <location>
        <begin position="392"/>
        <end position="429"/>
    </location>
</feature>
<dbReference type="FunFam" id="2.30.18.10:FF:000002">
    <property type="entry name" value="Transcription initiation factor IIA subunit 1"/>
    <property type="match status" value="1"/>
</dbReference>
<dbReference type="Gene3D" id="1.10.287.100">
    <property type="match status" value="1"/>
</dbReference>
<dbReference type="FunFam" id="1.10.287.100:FF:000001">
    <property type="entry name" value="Transcription initiation factor IIA subunit"/>
    <property type="match status" value="1"/>
</dbReference>
<dbReference type="SMART" id="SM01371">
    <property type="entry name" value="TFIIA"/>
    <property type="match status" value="1"/>
</dbReference>
<dbReference type="PANTHER" id="PTHR12694:SF9">
    <property type="entry name" value="TFIIA-ALPHA AND BETA-LIKE FACTOR"/>
    <property type="match status" value="1"/>
</dbReference>
<dbReference type="InterPro" id="IPR004855">
    <property type="entry name" value="TFIIA_asu/bsu"/>
</dbReference>
<dbReference type="GO" id="GO:0005672">
    <property type="term" value="C:transcription factor TFIIA complex"/>
    <property type="evidence" value="ECO:0007669"/>
    <property type="project" value="InterPro"/>
</dbReference>
<dbReference type="GO" id="GO:0006367">
    <property type="term" value="P:transcription initiation at RNA polymerase II promoter"/>
    <property type="evidence" value="ECO:0007669"/>
    <property type="project" value="InterPro"/>
</dbReference>
<evidence type="ECO:0000256" key="4">
    <source>
        <dbReference type="ARBA" id="ARBA00023163"/>
    </source>
</evidence>
<dbReference type="Gene3D" id="2.30.18.10">
    <property type="entry name" value="Transcription factor IIA (TFIIA), beta-barrel domain"/>
    <property type="match status" value="1"/>
</dbReference>
<evidence type="ECO:0000256" key="2">
    <source>
        <dbReference type="ARBA" id="ARBA00010059"/>
    </source>
</evidence>
<keyword evidence="4" id="KW-0804">Transcription</keyword>
<dbReference type="KEGG" id="mcal:110283714"/>
<reference evidence="8" key="1">
    <citation type="submission" date="2025-08" db="UniProtKB">
        <authorList>
            <consortium name="RefSeq"/>
        </authorList>
    </citation>
    <scope>IDENTIFICATION</scope>
</reference>
<feature type="region of interest" description="Disordered" evidence="6">
    <location>
        <begin position="317"/>
        <end position="365"/>
    </location>
</feature>
<dbReference type="RefSeq" id="XP_021004815.1">
    <property type="nucleotide sequence ID" value="XM_021149156.1"/>
</dbReference>
<dbReference type="SUPFAM" id="SSF50784">
    <property type="entry name" value="Transcription factor IIA (TFIIA), beta-barrel domain"/>
    <property type="match status" value="1"/>
</dbReference>
<organism evidence="7 8">
    <name type="scientific">Mus caroli</name>
    <name type="common">Ryukyu mouse</name>
    <name type="synonym">Ricefield mouse</name>
    <dbReference type="NCBI Taxonomy" id="10089"/>
    <lineage>
        <taxon>Eukaryota</taxon>
        <taxon>Metazoa</taxon>
        <taxon>Chordata</taxon>
        <taxon>Craniata</taxon>
        <taxon>Vertebrata</taxon>
        <taxon>Euteleostomi</taxon>
        <taxon>Mammalia</taxon>
        <taxon>Eutheria</taxon>
        <taxon>Euarchontoglires</taxon>
        <taxon>Glires</taxon>
        <taxon>Rodentia</taxon>
        <taxon>Myomorpha</taxon>
        <taxon>Muroidea</taxon>
        <taxon>Muridae</taxon>
        <taxon>Murinae</taxon>
        <taxon>Mus</taxon>
        <taxon>Mus</taxon>
    </lineage>
</organism>
<dbReference type="Pfam" id="PF03153">
    <property type="entry name" value="TFIIA"/>
    <property type="match status" value="1"/>
</dbReference>